<comment type="caution">
    <text evidence="1">The sequence shown here is derived from an EMBL/GenBank/DDBJ whole genome shotgun (WGS) entry which is preliminary data.</text>
</comment>
<dbReference type="EMBL" id="JBICBT010000032">
    <property type="protein sequence ID" value="KAL3125401.1"/>
    <property type="molecule type" value="Genomic_DNA"/>
</dbReference>
<evidence type="ECO:0000313" key="1">
    <source>
        <dbReference type="EMBL" id="KAL3125401.1"/>
    </source>
</evidence>
<dbReference type="Proteomes" id="UP001620626">
    <property type="component" value="Unassembled WGS sequence"/>
</dbReference>
<reference evidence="1 2" key="1">
    <citation type="submission" date="2024-10" db="EMBL/GenBank/DDBJ databases">
        <authorList>
            <person name="Kim D."/>
        </authorList>
    </citation>
    <scope>NUCLEOTIDE SEQUENCE [LARGE SCALE GENOMIC DNA]</scope>
    <source>
        <strain evidence="1">BH-2024</strain>
    </source>
</reference>
<evidence type="ECO:0000313" key="2">
    <source>
        <dbReference type="Proteomes" id="UP001620626"/>
    </source>
</evidence>
<keyword evidence="2" id="KW-1185">Reference proteome</keyword>
<proteinExistence type="predicted"/>
<name>A0ABD2MD17_9BILA</name>
<sequence length="151" mass="17190">MATTSQMALEPPIMVTQDTGMKVTVFICIPGMRKKGGLVVFLKRLFRVKSRDPFTLVSNVKFGQYMLTDQSISLLAEVYTDKTAMDKRSEDRKRYEWSVTKFPSQINSESAEFTQNGDNCYIVMSCMKTDNYSTNWKDFLSANGTLDMTKA</sequence>
<protein>
    <submittedName>
        <fullName evidence="1">Uncharacterized protein</fullName>
    </submittedName>
</protein>
<dbReference type="AlphaFoldDB" id="A0ABD2MD17"/>
<accession>A0ABD2MD17</accession>
<organism evidence="1 2">
    <name type="scientific">Heterodera trifolii</name>
    <dbReference type="NCBI Taxonomy" id="157864"/>
    <lineage>
        <taxon>Eukaryota</taxon>
        <taxon>Metazoa</taxon>
        <taxon>Ecdysozoa</taxon>
        <taxon>Nematoda</taxon>
        <taxon>Chromadorea</taxon>
        <taxon>Rhabditida</taxon>
        <taxon>Tylenchina</taxon>
        <taxon>Tylenchomorpha</taxon>
        <taxon>Tylenchoidea</taxon>
        <taxon>Heteroderidae</taxon>
        <taxon>Heteroderinae</taxon>
        <taxon>Heterodera</taxon>
    </lineage>
</organism>
<gene>
    <name evidence="1" type="ORF">niasHT_002129</name>
</gene>